<reference evidence="1" key="1">
    <citation type="submission" date="2024-07" db="EMBL/GenBank/DDBJ databases">
        <authorList>
            <person name="Kim Y.J."/>
            <person name="Jeong J.Y."/>
        </authorList>
    </citation>
    <scope>NUCLEOTIDE SEQUENCE</scope>
    <source>
        <strain evidence="1">GIHE-MW2</strain>
    </source>
</reference>
<gene>
    <name evidence="1" type="ORF">ABWT76_000406</name>
</gene>
<organism evidence="1">
    <name type="scientific">Planktothricoides raciborskii GIHE-MW2</name>
    <dbReference type="NCBI Taxonomy" id="2792601"/>
    <lineage>
        <taxon>Bacteria</taxon>
        <taxon>Bacillati</taxon>
        <taxon>Cyanobacteriota</taxon>
        <taxon>Cyanophyceae</taxon>
        <taxon>Oscillatoriophycideae</taxon>
        <taxon>Oscillatoriales</taxon>
        <taxon>Oscillatoriaceae</taxon>
        <taxon>Planktothricoides</taxon>
    </lineage>
</organism>
<dbReference type="RefSeq" id="WP_354635569.1">
    <property type="nucleotide sequence ID" value="NZ_CP159837.1"/>
</dbReference>
<evidence type="ECO:0000313" key="1">
    <source>
        <dbReference type="EMBL" id="XCM37626.1"/>
    </source>
</evidence>
<dbReference type="EMBL" id="CP159837">
    <property type="protein sequence ID" value="XCM37626.1"/>
    <property type="molecule type" value="Genomic_DNA"/>
</dbReference>
<sequence>MFDEDLLQTIIDQSKEWRELFGLNSEIHEAFTFLIDLVEKYQKNYSYEVDPDDPEIPEPKTK</sequence>
<name>A0AAU8JFN4_9CYAN</name>
<proteinExistence type="predicted"/>
<protein>
    <submittedName>
        <fullName evidence="1">Uncharacterized protein</fullName>
    </submittedName>
</protein>
<accession>A0AAU8JFN4</accession>
<dbReference type="AlphaFoldDB" id="A0AAU8JFN4"/>